<protein>
    <submittedName>
        <fullName evidence="1">Uncharacterized protein</fullName>
    </submittedName>
</protein>
<evidence type="ECO:0000313" key="2">
    <source>
        <dbReference type="Proteomes" id="UP000596063"/>
    </source>
</evidence>
<keyword evidence="2" id="KW-1185">Reference proteome</keyword>
<dbReference type="Proteomes" id="UP000596063">
    <property type="component" value="Chromosome"/>
</dbReference>
<reference evidence="1 2" key="1">
    <citation type="submission" date="2020-12" db="EMBL/GenBank/DDBJ databases">
        <authorList>
            <person name="Shan Y."/>
        </authorList>
    </citation>
    <scope>NUCLEOTIDE SEQUENCE [LARGE SCALE GENOMIC DNA]</scope>
    <source>
        <strain evidence="2">csc3.9</strain>
    </source>
</reference>
<dbReference type="RefSeq" id="WP_198568240.1">
    <property type="nucleotide sequence ID" value="NZ_CP066167.1"/>
</dbReference>
<dbReference type="EMBL" id="CP066167">
    <property type="protein sequence ID" value="QQD16738.1"/>
    <property type="molecule type" value="Genomic_DNA"/>
</dbReference>
<organism evidence="1 2">
    <name type="scientific">Spongiibacter nanhainus</name>
    <dbReference type="NCBI Taxonomy" id="2794344"/>
    <lineage>
        <taxon>Bacteria</taxon>
        <taxon>Pseudomonadati</taxon>
        <taxon>Pseudomonadota</taxon>
        <taxon>Gammaproteobacteria</taxon>
        <taxon>Cellvibrionales</taxon>
        <taxon>Spongiibacteraceae</taxon>
        <taxon>Spongiibacter</taxon>
    </lineage>
</organism>
<sequence>MLSYLELVELANGDIVLQRSEGDDKPLVVIRFSDETREHFSGSSCLEVARVMVQAGIEAASAMGDGEVFATDVDDDLDDEHDDLPKTLH</sequence>
<dbReference type="AlphaFoldDB" id="A0A7T4QXP9"/>
<evidence type="ECO:0000313" key="1">
    <source>
        <dbReference type="EMBL" id="QQD16738.1"/>
    </source>
</evidence>
<accession>A0A7T4QXP9</accession>
<dbReference type="KEGG" id="snan:I6N98_10050"/>
<name>A0A7T4QXP9_9GAMM</name>
<gene>
    <name evidence="1" type="ORF">I6N98_10050</name>
</gene>
<proteinExistence type="predicted"/>